<dbReference type="CDD" id="cd02181">
    <property type="entry name" value="GH16_fungal_Lam16A_glucanase"/>
    <property type="match status" value="1"/>
</dbReference>
<dbReference type="InterPro" id="IPR000757">
    <property type="entry name" value="Beta-glucanase-like"/>
</dbReference>
<reference evidence="2" key="1">
    <citation type="journal article" date="2020" name="Nat. Commun.">
        <title>Large-scale genome sequencing of mycorrhizal fungi provides insights into the early evolution of symbiotic traits.</title>
        <authorList>
            <person name="Miyauchi S."/>
            <person name="Kiss E."/>
            <person name="Kuo A."/>
            <person name="Drula E."/>
            <person name="Kohler A."/>
            <person name="Sanchez-Garcia M."/>
            <person name="Morin E."/>
            <person name="Andreopoulos B."/>
            <person name="Barry K.W."/>
            <person name="Bonito G."/>
            <person name="Buee M."/>
            <person name="Carver A."/>
            <person name="Chen C."/>
            <person name="Cichocki N."/>
            <person name="Clum A."/>
            <person name="Culley D."/>
            <person name="Crous P.W."/>
            <person name="Fauchery L."/>
            <person name="Girlanda M."/>
            <person name="Hayes R.D."/>
            <person name="Keri Z."/>
            <person name="LaButti K."/>
            <person name="Lipzen A."/>
            <person name="Lombard V."/>
            <person name="Magnuson J."/>
            <person name="Maillard F."/>
            <person name="Murat C."/>
            <person name="Nolan M."/>
            <person name="Ohm R.A."/>
            <person name="Pangilinan J."/>
            <person name="Pereira M.F."/>
            <person name="Perotto S."/>
            <person name="Peter M."/>
            <person name="Pfister S."/>
            <person name="Riley R."/>
            <person name="Sitrit Y."/>
            <person name="Stielow J.B."/>
            <person name="Szollosi G."/>
            <person name="Zifcakova L."/>
            <person name="Stursova M."/>
            <person name="Spatafora J.W."/>
            <person name="Tedersoo L."/>
            <person name="Vaario L.M."/>
            <person name="Yamada A."/>
            <person name="Yan M."/>
            <person name="Wang P."/>
            <person name="Xu J."/>
            <person name="Bruns T."/>
            <person name="Baldrian P."/>
            <person name="Vilgalys R."/>
            <person name="Dunand C."/>
            <person name="Henrissat B."/>
            <person name="Grigoriev I.V."/>
            <person name="Hibbett D."/>
            <person name="Nagy L.G."/>
            <person name="Martin F.M."/>
        </authorList>
    </citation>
    <scope>NUCLEOTIDE SEQUENCE</scope>
    <source>
        <strain evidence="2">UP504</strain>
    </source>
</reference>
<dbReference type="EMBL" id="MU128935">
    <property type="protein sequence ID" value="KAF9516904.1"/>
    <property type="molecule type" value="Genomic_DNA"/>
</dbReference>
<comment type="caution">
    <text evidence="2">The sequence shown here is derived from an EMBL/GenBank/DDBJ whole genome shotgun (WGS) entry which is preliminary data.</text>
</comment>
<name>A0A9P6B384_9AGAM</name>
<dbReference type="SUPFAM" id="SSF49899">
    <property type="entry name" value="Concanavalin A-like lectins/glucanases"/>
    <property type="match status" value="1"/>
</dbReference>
<dbReference type="Gene3D" id="2.60.120.200">
    <property type="match status" value="1"/>
</dbReference>
<dbReference type="Proteomes" id="UP000886523">
    <property type="component" value="Unassembled WGS sequence"/>
</dbReference>
<dbReference type="AlphaFoldDB" id="A0A9P6B384"/>
<sequence length="318" mass="33892">MTGSSLPVLMALRQGMYQSRSAAFSQNLAYINSVGNAVIKVDNKTVGLNAAYGRASVRISSKTTVKEGSLILMEARHVPYGCSVWPAFWTQGTNWPSNGEIDIFEGVNVVTSNTYTLHTLNGCIHPGNSSAETGIVTTTDCFNATNGNSGCSVREMTDKSYGEGFACIGGGAFATLWNTAGISTWFFPNGSIPSDFYGSSPNPASWGTPSAYWPSTSCNTTKFFGPQTMIFDITLCGNYAGATSVFDQTCYGVCTDLIMTPTHYDNAYFEIVSVRTYSDGSDTAKTGAALGGASRMFVEVWKTIGIPLASILLVFILA</sequence>
<dbReference type="Pfam" id="PF26113">
    <property type="entry name" value="GH16_XgeA"/>
    <property type="match status" value="1"/>
</dbReference>
<dbReference type="PROSITE" id="PS51762">
    <property type="entry name" value="GH16_2"/>
    <property type="match status" value="1"/>
</dbReference>
<accession>A0A9P6B384</accession>
<keyword evidence="2" id="KW-0378">Hydrolase</keyword>
<feature type="domain" description="GH16" evidence="1">
    <location>
        <begin position="1"/>
        <end position="248"/>
    </location>
</feature>
<dbReference type="InterPro" id="IPR013320">
    <property type="entry name" value="ConA-like_dom_sf"/>
</dbReference>
<protein>
    <submittedName>
        <fullName evidence="2">Glycoside hydrolase family 16 protein</fullName>
    </submittedName>
</protein>
<keyword evidence="3" id="KW-1185">Reference proteome</keyword>
<dbReference type="GO" id="GO:0004553">
    <property type="term" value="F:hydrolase activity, hydrolyzing O-glycosyl compounds"/>
    <property type="evidence" value="ECO:0007669"/>
    <property type="project" value="InterPro"/>
</dbReference>
<evidence type="ECO:0000259" key="1">
    <source>
        <dbReference type="PROSITE" id="PS51762"/>
    </source>
</evidence>
<evidence type="ECO:0000313" key="2">
    <source>
        <dbReference type="EMBL" id="KAF9516904.1"/>
    </source>
</evidence>
<organism evidence="2 3">
    <name type="scientific">Hydnum rufescens UP504</name>
    <dbReference type="NCBI Taxonomy" id="1448309"/>
    <lineage>
        <taxon>Eukaryota</taxon>
        <taxon>Fungi</taxon>
        <taxon>Dikarya</taxon>
        <taxon>Basidiomycota</taxon>
        <taxon>Agaricomycotina</taxon>
        <taxon>Agaricomycetes</taxon>
        <taxon>Cantharellales</taxon>
        <taxon>Hydnaceae</taxon>
        <taxon>Hydnum</taxon>
    </lineage>
</organism>
<dbReference type="PANTHER" id="PTHR10963">
    <property type="entry name" value="GLYCOSYL HYDROLASE-RELATED"/>
    <property type="match status" value="1"/>
</dbReference>
<evidence type="ECO:0000313" key="3">
    <source>
        <dbReference type="Proteomes" id="UP000886523"/>
    </source>
</evidence>
<proteinExistence type="predicted"/>
<dbReference type="PANTHER" id="PTHR10963:SF24">
    <property type="entry name" value="GLYCOSIDASE C21B10.07-RELATED"/>
    <property type="match status" value="1"/>
</dbReference>
<gene>
    <name evidence="2" type="ORF">BS47DRAFT_582294</name>
</gene>
<dbReference type="InterPro" id="IPR050546">
    <property type="entry name" value="Glycosyl_Hydrlase_16"/>
</dbReference>
<dbReference type="OrthoDB" id="192832at2759"/>
<dbReference type="GO" id="GO:0009251">
    <property type="term" value="P:glucan catabolic process"/>
    <property type="evidence" value="ECO:0007669"/>
    <property type="project" value="TreeGrafter"/>
</dbReference>